<evidence type="ECO:0000256" key="6">
    <source>
        <dbReference type="ARBA" id="ARBA00023136"/>
    </source>
</evidence>
<evidence type="ECO:0000313" key="15">
    <source>
        <dbReference type="Proteomes" id="UP000002280"/>
    </source>
</evidence>
<dbReference type="InterPro" id="IPR040012">
    <property type="entry name" value="CD200R"/>
</dbReference>
<dbReference type="GO" id="GO:0009986">
    <property type="term" value="C:cell surface"/>
    <property type="evidence" value="ECO:0007669"/>
    <property type="project" value="UniProtKB-ARBA"/>
</dbReference>
<keyword evidence="9" id="KW-0325">Glycoprotein</keyword>
<evidence type="ECO:0000256" key="1">
    <source>
        <dbReference type="ARBA" id="ARBA00004479"/>
    </source>
</evidence>
<dbReference type="Gene3D" id="2.60.40.10">
    <property type="entry name" value="Immunoglobulins"/>
    <property type="match status" value="2"/>
</dbReference>
<protein>
    <submittedName>
        <fullName evidence="14">Cell surface glycoprotein CD200 receptor 1-like</fullName>
    </submittedName>
</protein>
<reference evidence="14" key="2">
    <citation type="submission" date="2025-08" db="UniProtKB">
        <authorList>
            <consortium name="Ensembl"/>
        </authorList>
    </citation>
    <scope>IDENTIFICATION</scope>
</reference>
<feature type="signal peptide" evidence="11">
    <location>
        <begin position="1"/>
        <end position="45"/>
    </location>
</feature>
<evidence type="ECO:0000256" key="4">
    <source>
        <dbReference type="ARBA" id="ARBA00022729"/>
    </source>
</evidence>
<keyword evidence="15" id="KW-1185">Reference proteome</keyword>
<dbReference type="InterPro" id="IPR013106">
    <property type="entry name" value="Ig_V-set"/>
</dbReference>
<reference evidence="14 15" key="1">
    <citation type="journal article" date="2007" name="Nature">
        <title>Genome of the marsupial Monodelphis domestica reveals innovation in non-coding sequences.</title>
        <authorList>
            <person name="Mikkelsen T.S."/>
            <person name="Wakefield M.J."/>
            <person name="Aken B."/>
            <person name="Amemiya C.T."/>
            <person name="Chang J.L."/>
            <person name="Duke S."/>
            <person name="Garber M."/>
            <person name="Gentles A.J."/>
            <person name="Goodstadt L."/>
            <person name="Heger A."/>
            <person name="Jurka J."/>
            <person name="Kamal M."/>
            <person name="Mauceli E."/>
            <person name="Searle S.M."/>
            <person name="Sharpe T."/>
            <person name="Baker M.L."/>
            <person name="Batzer M.A."/>
            <person name="Benos P.V."/>
            <person name="Belov K."/>
            <person name="Clamp M."/>
            <person name="Cook A."/>
            <person name="Cuff J."/>
            <person name="Das R."/>
            <person name="Davidow L."/>
            <person name="Deakin J.E."/>
            <person name="Fazzari M.J."/>
            <person name="Glass J.L."/>
            <person name="Grabherr M."/>
            <person name="Greally J.M."/>
            <person name="Gu W."/>
            <person name="Hore T.A."/>
            <person name="Huttley G.A."/>
            <person name="Kleber M."/>
            <person name="Jirtle R.L."/>
            <person name="Koina E."/>
            <person name="Lee J.T."/>
            <person name="Mahony S."/>
            <person name="Marra M.A."/>
            <person name="Miller R.D."/>
            <person name="Nicholls R.D."/>
            <person name="Oda M."/>
            <person name="Papenfuss A.T."/>
            <person name="Parra Z.E."/>
            <person name="Pollock D.D."/>
            <person name="Ray D.A."/>
            <person name="Schein J.E."/>
            <person name="Speed T.P."/>
            <person name="Thompson K."/>
            <person name="VandeBerg J.L."/>
            <person name="Wade C.M."/>
            <person name="Walker J.A."/>
            <person name="Waters P.D."/>
            <person name="Webber C."/>
            <person name="Weidman J.R."/>
            <person name="Xie X."/>
            <person name="Zody M.C."/>
            <person name="Baldwin J."/>
            <person name="Abdouelleil A."/>
            <person name="Abdulkadir J."/>
            <person name="Abebe A."/>
            <person name="Abera B."/>
            <person name="Abreu J."/>
            <person name="Acer S.C."/>
            <person name="Aftuck L."/>
            <person name="Alexander A."/>
            <person name="An P."/>
            <person name="Anderson E."/>
            <person name="Anderson S."/>
            <person name="Arachi H."/>
            <person name="Azer M."/>
            <person name="Bachantsang P."/>
            <person name="Barry A."/>
            <person name="Bayul T."/>
            <person name="Berlin A."/>
            <person name="Bessette D."/>
            <person name="Bloom T."/>
            <person name="Bloom T."/>
            <person name="Boguslavskiy L."/>
            <person name="Bonnet C."/>
            <person name="Boukhgalter B."/>
            <person name="Bourzgui I."/>
            <person name="Brown A."/>
            <person name="Cahill P."/>
            <person name="Channer S."/>
            <person name="Cheshatsang Y."/>
            <person name="Chuda L."/>
            <person name="Citroen M."/>
            <person name="Collymore A."/>
            <person name="Cooke P."/>
            <person name="Costello M."/>
            <person name="D'Aco K."/>
            <person name="Daza R."/>
            <person name="De Haan G."/>
            <person name="DeGray S."/>
            <person name="DeMaso C."/>
            <person name="Dhargay N."/>
            <person name="Dooley K."/>
            <person name="Dooley E."/>
            <person name="Doricent M."/>
            <person name="Dorje P."/>
            <person name="Dorjee K."/>
            <person name="Dupes A."/>
            <person name="Elong R."/>
            <person name="Falk J."/>
            <person name="Farina A."/>
            <person name="Faro S."/>
            <person name="Ferguson D."/>
            <person name="Fisher S."/>
            <person name="Foley C.D."/>
            <person name="Franke A."/>
            <person name="Friedrich D."/>
            <person name="Gadbois L."/>
            <person name="Gearin G."/>
            <person name="Gearin C.R."/>
            <person name="Giannoukos G."/>
            <person name="Goode T."/>
            <person name="Graham J."/>
            <person name="Grandbois E."/>
            <person name="Grewal S."/>
            <person name="Gyaltsen K."/>
            <person name="Hafez N."/>
            <person name="Hagos B."/>
            <person name="Hall J."/>
            <person name="Henson C."/>
            <person name="Hollinger A."/>
            <person name="Honan T."/>
            <person name="Huard M.D."/>
            <person name="Hughes L."/>
            <person name="Hurhula B."/>
            <person name="Husby M.E."/>
            <person name="Kamat A."/>
            <person name="Kanga B."/>
            <person name="Kashin S."/>
            <person name="Khazanovich D."/>
            <person name="Kisner P."/>
            <person name="Lance K."/>
            <person name="Lara M."/>
            <person name="Lee W."/>
            <person name="Lennon N."/>
            <person name="Letendre F."/>
            <person name="LeVine R."/>
            <person name="Lipovsky A."/>
            <person name="Liu X."/>
            <person name="Liu J."/>
            <person name="Liu S."/>
            <person name="Lokyitsang T."/>
            <person name="Lokyitsang Y."/>
            <person name="Lubonja R."/>
            <person name="Lui A."/>
            <person name="MacDonald P."/>
            <person name="Magnisalis V."/>
            <person name="Maru K."/>
            <person name="Matthews C."/>
            <person name="McCusker W."/>
            <person name="McDonough S."/>
            <person name="Mehta T."/>
            <person name="Meldrim J."/>
            <person name="Meneus L."/>
            <person name="Mihai O."/>
            <person name="Mihalev A."/>
            <person name="Mihova T."/>
            <person name="Mittelman R."/>
            <person name="Mlenga V."/>
            <person name="Montmayeur A."/>
            <person name="Mulrain L."/>
            <person name="Navidi A."/>
            <person name="Naylor J."/>
            <person name="Negash T."/>
            <person name="Nguyen T."/>
            <person name="Nguyen N."/>
            <person name="Nicol R."/>
            <person name="Norbu C."/>
            <person name="Norbu N."/>
            <person name="Novod N."/>
            <person name="O'Neill B."/>
            <person name="Osman S."/>
            <person name="Markiewicz E."/>
            <person name="Oyono O.L."/>
            <person name="Patti C."/>
            <person name="Phunkhang P."/>
            <person name="Pierre F."/>
            <person name="Priest M."/>
            <person name="Raghuraman S."/>
            <person name="Rege F."/>
            <person name="Reyes R."/>
            <person name="Rise C."/>
            <person name="Rogov P."/>
            <person name="Ross K."/>
            <person name="Ryan E."/>
            <person name="Settipalli S."/>
            <person name="Shea T."/>
            <person name="Sherpa N."/>
            <person name="Shi L."/>
            <person name="Shih D."/>
            <person name="Sparrow T."/>
            <person name="Spaulding J."/>
            <person name="Stalker J."/>
            <person name="Stange-Thomann N."/>
            <person name="Stavropoulos S."/>
            <person name="Stone C."/>
            <person name="Strader C."/>
            <person name="Tesfaye S."/>
            <person name="Thomson T."/>
            <person name="Thoulutsang Y."/>
            <person name="Thoulutsang D."/>
            <person name="Topham K."/>
            <person name="Topping I."/>
            <person name="Tsamla T."/>
            <person name="Vassiliev H."/>
            <person name="Vo A."/>
            <person name="Wangchuk T."/>
            <person name="Wangdi T."/>
            <person name="Weiand M."/>
            <person name="Wilkinson J."/>
            <person name="Wilson A."/>
            <person name="Yadav S."/>
            <person name="Young G."/>
            <person name="Yu Q."/>
            <person name="Zembek L."/>
            <person name="Zhong D."/>
            <person name="Zimmer A."/>
            <person name="Zwirko Z."/>
            <person name="Jaffe D.B."/>
            <person name="Alvarez P."/>
            <person name="Brockman W."/>
            <person name="Butler J."/>
            <person name="Chin C."/>
            <person name="Gnerre S."/>
            <person name="MacCallum I."/>
            <person name="Graves J.A."/>
            <person name="Ponting C.P."/>
            <person name="Breen M."/>
            <person name="Samollow P.B."/>
            <person name="Lander E.S."/>
            <person name="Lindblad-Toh K."/>
        </authorList>
    </citation>
    <scope>NUCLEOTIDE SEQUENCE [LARGE SCALE GENOMIC DNA]</scope>
</reference>
<dbReference type="GeneTree" id="ENSGT00390000014496"/>
<dbReference type="InterPro" id="IPR036179">
    <property type="entry name" value="Ig-like_dom_sf"/>
</dbReference>
<evidence type="ECO:0000256" key="5">
    <source>
        <dbReference type="ARBA" id="ARBA00022989"/>
    </source>
</evidence>
<evidence type="ECO:0000259" key="12">
    <source>
        <dbReference type="Pfam" id="PF07686"/>
    </source>
</evidence>
<keyword evidence="5 10" id="KW-1133">Transmembrane helix</keyword>
<reference evidence="14" key="3">
    <citation type="submission" date="2025-09" db="UniProtKB">
        <authorList>
            <consortium name="Ensembl"/>
        </authorList>
    </citation>
    <scope>IDENTIFICATION</scope>
</reference>
<evidence type="ECO:0000256" key="9">
    <source>
        <dbReference type="ARBA" id="ARBA00023180"/>
    </source>
</evidence>
<keyword evidence="4 11" id="KW-0732">Signal</keyword>
<dbReference type="PANTHER" id="PTHR21462:SF2">
    <property type="entry name" value="CELL SURFACE GLYCOPROTEIN CD200 RECEPTOR 2"/>
    <property type="match status" value="1"/>
</dbReference>
<evidence type="ECO:0000256" key="2">
    <source>
        <dbReference type="ARBA" id="ARBA00008215"/>
    </source>
</evidence>
<dbReference type="AlphaFoldDB" id="A0A5F8HEW1"/>
<dbReference type="InterPro" id="IPR013783">
    <property type="entry name" value="Ig-like_fold"/>
</dbReference>
<dbReference type="Pfam" id="PF07686">
    <property type="entry name" value="V-set"/>
    <property type="match status" value="1"/>
</dbReference>
<evidence type="ECO:0000313" key="14">
    <source>
        <dbReference type="Ensembl" id="ENSMODP00000058620.1"/>
    </source>
</evidence>
<evidence type="ECO:0000256" key="7">
    <source>
        <dbReference type="ARBA" id="ARBA00023157"/>
    </source>
</evidence>
<sequence>MCMFIEIGVRSGAGTALNWFCGRGCWRKVFKILLFLCLETYNVSAQVDTKTVLSCYIHQIKSLVMLNWEILLRDTVPCIIAYRKDTNETKETNCSGEGINWESRADWDHELRINPVTIANDGDYKCEFVTPEGNFERLYHLSVVVPPLVNLSNEGDESAVCKAAAGKPAARIMWVPEGVCVTSNETHDNRTVTVTSSCSWKSFNGSRATCFISHLTGNSNLSIERQTPGPSTVIFPVVSFFILGCVLNSGVCFFFCKTKDSRGSEPTDN</sequence>
<proteinExistence type="inferred from homology"/>
<feature type="domain" description="Immunoglobulin V-set" evidence="12">
    <location>
        <begin position="42"/>
        <end position="144"/>
    </location>
</feature>
<dbReference type="Pfam" id="PF08205">
    <property type="entry name" value="C2-set_2"/>
    <property type="match status" value="1"/>
</dbReference>
<gene>
    <name evidence="14" type="primary">CD200R1</name>
</gene>
<dbReference type="SUPFAM" id="SSF48726">
    <property type="entry name" value="Immunoglobulin"/>
    <property type="match status" value="2"/>
</dbReference>
<feature type="transmembrane region" description="Helical" evidence="10">
    <location>
        <begin position="233"/>
        <end position="256"/>
    </location>
</feature>
<keyword evidence="7" id="KW-1015">Disulfide bond</keyword>
<evidence type="ECO:0000256" key="10">
    <source>
        <dbReference type="SAM" id="Phobius"/>
    </source>
</evidence>
<dbReference type="GO" id="GO:0016020">
    <property type="term" value="C:membrane"/>
    <property type="evidence" value="ECO:0007669"/>
    <property type="project" value="UniProtKB-SubCell"/>
</dbReference>
<comment type="subcellular location">
    <subcellularLocation>
        <location evidence="1">Membrane</location>
        <topology evidence="1">Single-pass type I membrane protein</topology>
    </subcellularLocation>
</comment>
<dbReference type="Proteomes" id="UP000002280">
    <property type="component" value="Chromosome 4"/>
</dbReference>
<evidence type="ECO:0000256" key="3">
    <source>
        <dbReference type="ARBA" id="ARBA00022692"/>
    </source>
</evidence>
<comment type="similarity">
    <text evidence="2">Belongs to the CD200R family.</text>
</comment>
<dbReference type="GO" id="GO:0038023">
    <property type="term" value="F:signaling receptor activity"/>
    <property type="evidence" value="ECO:0007669"/>
    <property type="project" value="InterPro"/>
</dbReference>
<name>A0A5F8HEW1_MONDO</name>
<keyword evidence="6 10" id="KW-0472">Membrane</keyword>
<evidence type="ECO:0000259" key="13">
    <source>
        <dbReference type="Pfam" id="PF08205"/>
    </source>
</evidence>
<dbReference type="Ensembl" id="ENSMODT00000064851.1">
    <property type="protein sequence ID" value="ENSMODP00000058620.1"/>
    <property type="gene ID" value="ENSMODG00000018120.4"/>
</dbReference>
<dbReference type="GO" id="GO:0150077">
    <property type="term" value="P:regulation of neuroinflammatory response"/>
    <property type="evidence" value="ECO:0007669"/>
    <property type="project" value="InterPro"/>
</dbReference>
<dbReference type="PANTHER" id="PTHR21462">
    <property type="entry name" value="CELL SURFACE GLYCOPROTEIN OX2 RECEPTOR PRECURSOR"/>
    <property type="match status" value="1"/>
</dbReference>
<keyword evidence="3 10" id="KW-0812">Transmembrane</keyword>
<evidence type="ECO:0000256" key="11">
    <source>
        <dbReference type="SAM" id="SignalP"/>
    </source>
</evidence>
<dbReference type="InterPro" id="IPR013162">
    <property type="entry name" value="CD80_C2-set"/>
</dbReference>
<organism evidence="14 15">
    <name type="scientific">Monodelphis domestica</name>
    <name type="common">Gray short-tailed opossum</name>
    <dbReference type="NCBI Taxonomy" id="13616"/>
    <lineage>
        <taxon>Eukaryota</taxon>
        <taxon>Metazoa</taxon>
        <taxon>Chordata</taxon>
        <taxon>Craniata</taxon>
        <taxon>Vertebrata</taxon>
        <taxon>Euteleostomi</taxon>
        <taxon>Mammalia</taxon>
        <taxon>Metatheria</taxon>
        <taxon>Didelphimorphia</taxon>
        <taxon>Didelphidae</taxon>
        <taxon>Monodelphis</taxon>
    </lineage>
</organism>
<dbReference type="Bgee" id="ENSMODG00000018120">
    <property type="expression patterns" value="Expressed in lung and 20 other cell types or tissues"/>
</dbReference>
<feature type="chain" id="PRO_5023915798" evidence="11">
    <location>
        <begin position="46"/>
        <end position="269"/>
    </location>
</feature>
<keyword evidence="8" id="KW-0675">Receptor</keyword>
<accession>A0A5F8HEW1</accession>
<feature type="domain" description="CD80-like immunoglobulin C2-set" evidence="13">
    <location>
        <begin position="146"/>
        <end position="214"/>
    </location>
</feature>
<dbReference type="FunFam" id="2.60.40.10:FF:000584">
    <property type="entry name" value="Cell surface glycoprotein CD200 receptor 1"/>
    <property type="match status" value="1"/>
</dbReference>
<evidence type="ECO:0000256" key="8">
    <source>
        <dbReference type="ARBA" id="ARBA00023170"/>
    </source>
</evidence>